<keyword evidence="4" id="KW-0808">Transferase</keyword>
<dbReference type="InterPro" id="IPR044135">
    <property type="entry name" value="Met-tRNA-FMT_C"/>
</dbReference>
<dbReference type="Pfam" id="PF00551">
    <property type="entry name" value="Formyl_trans_N"/>
    <property type="match status" value="1"/>
</dbReference>
<dbReference type="HAMAP" id="MF_00182">
    <property type="entry name" value="Formyl_trans"/>
    <property type="match status" value="1"/>
</dbReference>
<dbReference type="CDD" id="cd08704">
    <property type="entry name" value="Met_tRNA_FMT_C"/>
    <property type="match status" value="1"/>
</dbReference>
<dbReference type="InterPro" id="IPR036477">
    <property type="entry name" value="Formyl_transf_N_sf"/>
</dbReference>
<organism evidence="10 11">
    <name type="scientific">Aureococcus anophagefferens</name>
    <name type="common">Harmful bloom alga</name>
    <dbReference type="NCBI Taxonomy" id="44056"/>
    <lineage>
        <taxon>Eukaryota</taxon>
        <taxon>Sar</taxon>
        <taxon>Stramenopiles</taxon>
        <taxon>Ochrophyta</taxon>
        <taxon>Pelagophyceae</taxon>
        <taxon>Pelagomonadales</taxon>
        <taxon>Pelagomonadaceae</taxon>
        <taxon>Aureococcus</taxon>
    </lineage>
</organism>
<evidence type="ECO:0000256" key="4">
    <source>
        <dbReference type="ARBA" id="ARBA00022679"/>
    </source>
</evidence>
<dbReference type="InterPro" id="IPR011034">
    <property type="entry name" value="Formyl_transferase-like_C_sf"/>
</dbReference>
<dbReference type="EC" id="2.1.2.9" evidence="2"/>
<dbReference type="InterPro" id="IPR005793">
    <property type="entry name" value="Formyl_trans_C"/>
</dbReference>
<name>A0ABR1G5V8_AURAN</name>
<evidence type="ECO:0000256" key="1">
    <source>
        <dbReference type="ARBA" id="ARBA00010699"/>
    </source>
</evidence>
<feature type="region of interest" description="Disordered" evidence="6">
    <location>
        <begin position="250"/>
        <end position="272"/>
    </location>
</feature>
<feature type="signal peptide" evidence="7">
    <location>
        <begin position="1"/>
        <end position="18"/>
    </location>
</feature>
<sequence>MVLLRIASVVALARTAQALHHVSPSTRRRFAAYAANNNGDDARRVVFLGSPGVAALTLEALLDASAEGRGGGFEVVAAVSQPPAPKGRKRALAKSEVHELAEARGVPCLTPASARDPEFLAALEALDVDLCVTAAYGQFLPKAFLAIPKHGTMNVHPSLLPRWRGAAPLQRSLEAGDAEVGVTVLQTVLKMDAGPVAAQRTRAVEDGDDCAALLDELFGVGAQLLVDDVMPGLWDGTLECEPQDGDLATEAPKLTKDEGALDLGGPGDDGRSAARRAADKVRAFTPWPGTHVPVRVGDKPDVERLKILAARVAPECPAGGALAKVGKAVLLPCADGSALELLKVQPANRKPMDAAAYWNGLRGDACTPAA</sequence>
<dbReference type="PANTHER" id="PTHR11138">
    <property type="entry name" value="METHIONYL-TRNA FORMYLTRANSFERASE"/>
    <property type="match status" value="1"/>
</dbReference>
<dbReference type="InterPro" id="IPR002376">
    <property type="entry name" value="Formyl_transf_N"/>
</dbReference>
<dbReference type="InterPro" id="IPR005794">
    <property type="entry name" value="Fmt"/>
</dbReference>
<comment type="caution">
    <text evidence="10">The sequence shown here is derived from an EMBL/GenBank/DDBJ whole genome shotgun (WGS) entry which is preliminary data.</text>
</comment>
<dbReference type="Pfam" id="PF02911">
    <property type="entry name" value="Formyl_trans_C"/>
    <property type="match status" value="1"/>
</dbReference>
<dbReference type="EMBL" id="JBBJCI010000094">
    <property type="protein sequence ID" value="KAK7248528.1"/>
    <property type="molecule type" value="Genomic_DNA"/>
</dbReference>
<evidence type="ECO:0000256" key="7">
    <source>
        <dbReference type="SAM" id="SignalP"/>
    </source>
</evidence>
<dbReference type="SUPFAM" id="SSF53328">
    <property type="entry name" value="Formyltransferase"/>
    <property type="match status" value="1"/>
</dbReference>
<dbReference type="SUPFAM" id="SSF50486">
    <property type="entry name" value="FMT C-terminal domain-like"/>
    <property type="match status" value="1"/>
</dbReference>
<proteinExistence type="inferred from homology"/>
<feature type="chain" id="PRO_5045677726" description="Methionyl-tRNA formyltransferase, mitochondrial" evidence="7">
    <location>
        <begin position="19"/>
        <end position="370"/>
    </location>
</feature>
<evidence type="ECO:0000259" key="8">
    <source>
        <dbReference type="Pfam" id="PF00551"/>
    </source>
</evidence>
<keyword evidence="5" id="KW-0648">Protein biosynthesis</keyword>
<dbReference type="PANTHER" id="PTHR11138:SF5">
    <property type="entry name" value="METHIONYL-TRNA FORMYLTRANSFERASE, MITOCHONDRIAL"/>
    <property type="match status" value="1"/>
</dbReference>
<dbReference type="Gene3D" id="3.40.50.12230">
    <property type="match status" value="1"/>
</dbReference>
<dbReference type="InterPro" id="IPR041711">
    <property type="entry name" value="Met-tRNA-FMT_N"/>
</dbReference>
<dbReference type="Proteomes" id="UP001363151">
    <property type="component" value="Unassembled WGS sequence"/>
</dbReference>
<keyword evidence="7" id="KW-0732">Signal</keyword>
<feature type="domain" description="Formyl transferase N-terminal" evidence="8">
    <location>
        <begin position="44"/>
        <end position="226"/>
    </location>
</feature>
<feature type="domain" description="Formyl transferase C-terminal" evidence="9">
    <location>
        <begin position="274"/>
        <end position="361"/>
    </location>
</feature>
<protein>
    <recommendedName>
        <fullName evidence="3">Methionyl-tRNA formyltransferase, mitochondrial</fullName>
        <ecNumber evidence="2">2.1.2.9</ecNumber>
    </recommendedName>
</protein>
<evidence type="ECO:0000256" key="6">
    <source>
        <dbReference type="SAM" id="MobiDB-lite"/>
    </source>
</evidence>
<keyword evidence="11" id="KW-1185">Reference proteome</keyword>
<comment type="similarity">
    <text evidence="1">Belongs to the Fmt family.</text>
</comment>
<gene>
    <name evidence="10" type="primary">MTF1</name>
    <name evidence="10" type="ORF">SO694_00162035</name>
</gene>
<evidence type="ECO:0000256" key="2">
    <source>
        <dbReference type="ARBA" id="ARBA00012261"/>
    </source>
</evidence>
<dbReference type="CDD" id="cd08646">
    <property type="entry name" value="FMT_core_Met-tRNA-FMT_N"/>
    <property type="match status" value="1"/>
</dbReference>
<reference evidence="10 11" key="1">
    <citation type="submission" date="2024-03" db="EMBL/GenBank/DDBJ databases">
        <title>Aureococcus anophagefferens CCMP1851 and Kratosvirus quantuckense: Draft genome of a second virus-susceptible host strain in the model system.</title>
        <authorList>
            <person name="Chase E."/>
            <person name="Truchon A.R."/>
            <person name="Schepens W."/>
            <person name="Wilhelm S.W."/>
        </authorList>
    </citation>
    <scope>NUCLEOTIDE SEQUENCE [LARGE SCALE GENOMIC DNA]</scope>
    <source>
        <strain evidence="10 11">CCMP1851</strain>
    </source>
</reference>
<evidence type="ECO:0000256" key="5">
    <source>
        <dbReference type="ARBA" id="ARBA00022917"/>
    </source>
</evidence>
<evidence type="ECO:0000313" key="11">
    <source>
        <dbReference type="Proteomes" id="UP001363151"/>
    </source>
</evidence>
<evidence type="ECO:0000256" key="3">
    <source>
        <dbReference type="ARBA" id="ARBA00014185"/>
    </source>
</evidence>
<accession>A0ABR1G5V8</accession>
<evidence type="ECO:0000259" key="9">
    <source>
        <dbReference type="Pfam" id="PF02911"/>
    </source>
</evidence>
<evidence type="ECO:0000313" key="10">
    <source>
        <dbReference type="EMBL" id="KAK7248528.1"/>
    </source>
</evidence>